<dbReference type="InterPro" id="IPR009729">
    <property type="entry name" value="Gal-3-0_sulfotransfrase"/>
</dbReference>
<keyword evidence="6 10" id="KW-1133">Transmembrane helix</keyword>
<accession>E4XDG9</accession>
<keyword evidence="8 10" id="KW-0472">Membrane</keyword>
<evidence type="ECO:0000313" key="12">
    <source>
        <dbReference type="Proteomes" id="UP000001307"/>
    </source>
</evidence>
<evidence type="ECO:0000256" key="1">
    <source>
        <dbReference type="ARBA" id="ARBA00004323"/>
    </source>
</evidence>
<dbReference type="GO" id="GO:0001733">
    <property type="term" value="F:galactosylceramide sulfotransferase activity"/>
    <property type="evidence" value="ECO:0007669"/>
    <property type="project" value="InterPro"/>
</dbReference>
<keyword evidence="4 10" id="KW-0812">Transmembrane</keyword>
<keyword evidence="3" id="KW-0808">Transferase</keyword>
<dbReference type="InParanoid" id="E4XDG9"/>
<dbReference type="EMBL" id="FN653039">
    <property type="protein sequence ID" value="CBY19207.1"/>
    <property type="molecule type" value="Genomic_DNA"/>
</dbReference>
<evidence type="ECO:0000256" key="3">
    <source>
        <dbReference type="ARBA" id="ARBA00022679"/>
    </source>
</evidence>
<sequence>MINTGNIFGLFFALLVFFSYFFLELENLQIGRSGVEYGQKIVLENVDLELTKLSPEFLAAKELFLEDEFEDEVDDAEEYYDEDADISLKSSLPDATDVLSGSPEPDFEIPYEDVNDEGECKPKRHFVFHKKHKCGSTAFRFIFQAYAHKHSLIGANSMIGPFLGGYPGRFDPRFVGKRYATYDYSASHVRFDAKAFQSVFPKDTVYLTVIRSPLEHYESTFNFFYARHHTLESAMERENDLCVGGMPFAAVSGWDSSPIDYLRAAPAKWNMSIPWASRGRNFQAFELGWDVDNESQEYVDGGLLAMENDFDLVMISNYFFESLVLLKQELCMGEGIGLQIHLYVAIYNHFNKTFWQRVETYGRDKMKKDVEHLKKIYEQCAEKTIDCSHKGHEAIKKEIPEKIPRGSVEEFLM</sequence>
<dbReference type="SUPFAM" id="SSF52540">
    <property type="entry name" value="P-loop containing nucleoside triphosphate hydrolases"/>
    <property type="match status" value="1"/>
</dbReference>
<dbReference type="Gene3D" id="3.40.50.300">
    <property type="entry name" value="P-loop containing nucleotide triphosphate hydrolases"/>
    <property type="match status" value="1"/>
</dbReference>
<gene>
    <name evidence="11" type="ORF">GSOID_T00008212001</name>
</gene>
<keyword evidence="7" id="KW-0333">Golgi apparatus</keyword>
<keyword evidence="5" id="KW-0735">Signal-anchor</keyword>
<evidence type="ECO:0000256" key="6">
    <source>
        <dbReference type="ARBA" id="ARBA00022989"/>
    </source>
</evidence>
<evidence type="ECO:0000256" key="8">
    <source>
        <dbReference type="ARBA" id="ARBA00023136"/>
    </source>
</evidence>
<organism evidence="11">
    <name type="scientific">Oikopleura dioica</name>
    <name type="common">Tunicate</name>
    <dbReference type="NCBI Taxonomy" id="34765"/>
    <lineage>
        <taxon>Eukaryota</taxon>
        <taxon>Metazoa</taxon>
        <taxon>Chordata</taxon>
        <taxon>Tunicata</taxon>
        <taxon>Appendicularia</taxon>
        <taxon>Copelata</taxon>
        <taxon>Oikopleuridae</taxon>
        <taxon>Oikopleura</taxon>
    </lineage>
</organism>
<reference evidence="11" key="1">
    <citation type="journal article" date="2010" name="Science">
        <title>Plasticity of animal genome architecture unmasked by rapid evolution of a pelagic tunicate.</title>
        <authorList>
            <person name="Denoeud F."/>
            <person name="Henriet S."/>
            <person name="Mungpakdee S."/>
            <person name="Aury J.M."/>
            <person name="Da Silva C."/>
            <person name="Brinkmann H."/>
            <person name="Mikhaleva J."/>
            <person name="Olsen L.C."/>
            <person name="Jubin C."/>
            <person name="Canestro C."/>
            <person name="Bouquet J.M."/>
            <person name="Danks G."/>
            <person name="Poulain J."/>
            <person name="Campsteijn C."/>
            <person name="Adamski M."/>
            <person name="Cross I."/>
            <person name="Yadetie F."/>
            <person name="Muffato M."/>
            <person name="Louis A."/>
            <person name="Butcher S."/>
            <person name="Tsagkogeorga G."/>
            <person name="Konrad A."/>
            <person name="Singh S."/>
            <person name="Jensen M.F."/>
            <person name="Cong E.H."/>
            <person name="Eikeseth-Otteraa H."/>
            <person name="Noel B."/>
            <person name="Anthouard V."/>
            <person name="Porcel B.M."/>
            <person name="Kachouri-Lafond R."/>
            <person name="Nishino A."/>
            <person name="Ugolini M."/>
            <person name="Chourrout P."/>
            <person name="Nishida H."/>
            <person name="Aasland R."/>
            <person name="Huzurbazar S."/>
            <person name="Westhof E."/>
            <person name="Delsuc F."/>
            <person name="Lehrach H."/>
            <person name="Reinhardt R."/>
            <person name="Weissenbach J."/>
            <person name="Roy S.W."/>
            <person name="Artiguenave F."/>
            <person name="Postlethwait J.H."/>
            <person name="Manak J.R."/>
            <person name="Thompson E.M."/>
            <person name="Jaillon O."/>
            <person name="Du Pasquier L."/>
            <person name="Boudinot P."/>
            <person name="Liberles D.A."/>
            <person name="Volff J.N."/>
            <person name="Philippe H."/>
            <person name="Lenhard B."/>
            <person name="Roest Crollius H."/>
            <person name="Wincker P."/>
            <person name="Chourrout D."/>
        </authorList>
    </citation>
    <scope>NUCLEOTIDE SEQUENCE [LARGE SCALE GENOMIC DNA]</scope>
</reference>
<comment type="subcellular location">
    <subcellularLocation>
        <location evidence="1">Golgi apparatus membrane</location>
        <topology evidence="1">Single-pass type II membrane protein</topology>
    </subcellularLocation>
</comment>
<evidence type="ECO:0000256" key="9">
    <source>
        <dbReference type="ARBA" id="ARBA00023180"/>
    </source>
</evidence>
<keyword evidence="9" id="KW-0325">Glycoprotein</keyword>
<evidence type="ECO:0000256" key="5">
    <source>
        <dbReference type="ARBA" id="ARBA00022968"/>
    </source>
</evidence>
<evidence type="ECO:0000256" key="2">
    <source>
        <dbReference type="ARBA" id="ARBA00008124"/>
    </source>
</evidence>
<evidence type="ECO:0000256" key="7">
    <source>
        <dbReference type="ARBA" id="ARBA00023034"/>
    </source>
</evidence>
<dbReference type="Pfam" id="PF06990">
    <property type="entry name" value="Gal-3-0_sulfotr"/>
    <property type="match status" value="2"/>
</dbReference>
<keyword evidence="12" id="KW-1185">Reference proteome</keyword>
<evidence type="ECO:0000256" key="4">
    <source>
        <dbReference type="ARBA" id="ARBA00022692"/>
    </source>
</evidence>
<evidence type="ECO:0008006" key="13">
    <source>
        <dbReference type="Google" id="ProtNLM"/>
    </source>
</evidence>
<dbReference type="GO" id="GO:0000139">
    <property type="term" value="C:Golgi membrane"/>
    <property type="evidence" value="ECO:0007669"/>
    <property type="project" value="UniProtKB-SubCell"/>
</dbReference>
<dbReference type="GO" id="GO:0009247">
    <property type="term" value="P:glycolipid biosynthetic process"/>
    <property type="evidence" value="ECO:0007669"/>
    <property type="project" value="InterPro"/>
</dbReference>
<proteinExistence type="inferred from homology"/>
<dbReference type="PANTHER" id="PTHR14647:SF87">
    <property type="entry name" value="PUTATIVE-RELATED"/>
    <property type="match status" value="1"/>
</dbReference>
<protein>
    <recommendedName>
        <fullName evidence="13">Sulfotransferase</fullName>
    </recommendedName>
</protein>
<comment type="similarity">
    <text evidence="2">Belongs to the galactose-3-O-sulfotransferase family.</text>
</comment>
<dbReference type="InterPro" id="IPR027417">
    <property type="entry name" value="P-loop_NTPase"/>
</dbReference>
<dbReference type="OrthoDB" id="514299at2759"/>
<feature type="transmembrane region" description="Helical" evidence="10">
    <location>
        <begin position="6"/>
        <end position="23"/>
    </location>
</feature>
<dbReference type="AlphaFoldDB" id="E4XDG9"/>
<evidence type="ECO:0000313" key="11">
    <source>
        <dbReference type="EMBL" id="CBY19207.1"/>
    </source>
</evidence>
<name>E4XDG9_OIKDI</name>
<dbReference type="Proteomes" id="UP000001307">
    <property type="component" value="Unassembled WGS sequence"/>
</dbReference>
<dbReference type="PANTHER" id="PTHR14647">
    <property type="entry name" value="GALACTOSE-3-O-SULFOTRANSFERASE"/>
    <property type="match status" value="1"/>
</dbReference>
<evidence type="ECO:0000256" key="10">
    <source>
        <dbReference type="SAM" id="Phobius"/>
    </source>
</evidence>